<accession>A0A061SWP2</accession>
<evidence type="ECO:0000313" key="4">
    <source>
        <dbReference type="Proteomes" id="UP000027337"/>
    </source>
</evidence>
<dbReference type="AlphaFoldDB" id="A0A061SWP2"/>
<dbReference type="PROSITE" id="PS50110">
    <property type="entry name" value="RESPONSE_REGULATORY"/>
    <property type="match status" value="1"/>
</dbReference>
<dbReference type="EMBL" id="JEMU01000003">
    <property type="protein sequence ID" value="KAJ04284.1"/>
    <property type="molecule type" value="Genomic_DNA"/>
</dbReference>
<evidence type="ECO:0000259" key="2">
    <source>
        <dbReference type="PROSITE" id="PS50110"/>
    </source>
</evidence>
<comment type="caution">
    <text evidence="3">The sequence shown here is derived from an EMBL/GenBank/DDBJ whole genome shotgun (WGS) entry which is preliminary data.</text>
</comment>
<feature type="domain" description="Response regulatory" evidence="2">
    <location>
        <begin position="14"/>
        <end position="128"/>
    </location>
</feature>
<dbReference type="InterPro" id="IPR001789">
    <property type="entry name" value="Sig_transdc_resp-reg_receiver"/>
</dbReference>
<name>A0A061SWP2_9RHOB</name>
<proteinExistence type="predicted"/>
<dbReference type="GO" id="GO:0000160">
    <property type="term" value="P:phosphorelay signal transduction system"/>
    <property type="evidence" value="ECO:0007669"/>
    <property type="project" value="InterPro"/>
</dbReference>
<comment type="caution">
    <text evidence="1">Lacks conserved residue(s) required for the propagation of feature annotation.</text>
</comment>
<dbReference type="Proteomes" id="UP000027337">
    <property type="component" value="Unassembled WGS sequence"/>
</dbReference>
<reference evidence="3 4" key="1">
    <citation type="journal article" date="2014" name="Genome Announc.">
        <title>Draft Genome Sequences of Two Isolates of the Roseobacter Group, Sulfitobacter sp. Strains 3SOLIMAR09 and 1FIGIMAR09, from Harbors of Mallorca Island (Mediterranean Sea).</title>
        <authorList>
            <person name="Mas-Llado M."/>
            <person name="Pina-Villalonga J.M."/>
            <person name="Brunet-Galmes I."/>
            <person name="Nogales B."/>
            <person name="Bosch R."/>
        </authorList>
    </citation>
    <scope>NUCLEOTIDE SEQUENCE [LARGE SCALE GENOMIC DNA]</scope>
    <source>
        <strain evidence="3 4">1FIGIMAR09</strain>
    </source>
</reference>
<evidence type="ECO:0000313" key="3">
    <source>
        <dbReference type="EMBL" id="KAJ04284.1"/>
    </source>
</evidence>
<sequence length="128" mass="13968">MLVLHFGEKHMRRKVVIVLDDVVVALDLAQTLQDLDPGADVVTFRSAAVAREAMKDQGKASLIIWQPRSDPPEDDSAALVQCDLAERSILLSDAAEAVYDAAPHVVVLPRPFSAEMVEKAVSRLNADH</sequence>
<organism evidence="3 4">
    <name type="scientific">Sulfitobacter mediterraneus</name>
    <dbReference type="NCBI Taxonomy" id="83219"/>
    <lineage>
        <taxon>Bacteria</taxon>
        <taxon>Pseudomonadati</taxon>
        <taxon>Pseudomonadota</taxon>
        <taxon>Alphaproteobacteria</taxon>
        <taxon>Rhodobacterales</taxon>
        <taxon>Roseobacteraceae</taxon>
        <taxon>Sulfitobacter</taxon>
    </lineage>
</organism>
<keyword evidence="4" id="KW-1185">Reference proteome</keyword>
<protein>
    <recommendedName>
        <fullName evidence="2">Response regulatory domain-containing protein</fullName>
    </recommendedName>
</protein>
<gene>
    <name evidence="3" type="ORF">PM02_05265</name>
</gene>
<evidence type="ECO:0000256" key="1">
    <source>
        <dbReference type="PROSITE-ProRule" id="PRU00169"/>
    </source>
</evidence>